<name>A0ABY0BHY7_MORCA</name>
<reference evidence="1 2" key="1">
    <citation type="submission" date="2018-12" db="EMBL/GenBank/DDBJ databases">
        <title>Persistence of Moraxella catarrhalis in Chronic Obstructive Pulmonary Disease and Regulation of the Hag/MID Adhesin.</title>
        <authorList>
            <person name="Murphy T."/>
            <person name="Zhao X."/>
            <person name="Vyas G."/>
            <person name="Aluvathingal J."/>
            <person name="Nadendla S."/>
            <person name="Tallon L."/>
            <person name="Tettelin H."/>
        </authorList>
    </citation>
    <scope>NUCLEOTIDE SEQUENCE [LARGE SCALE GENOMIC DNA]</scope>
    <source>
        <strain evidence="1 2">173P27B1</strain>
    </source>
</reference>
<keyword evidence="2" id="KW-1185">Reference proteome</keyword>
<gene>
    <name evidence="1" type="ORF">EJK54_0199</name>
</gene>
<protein>
    <submittedName>
        <fullName evidence="1">Uncharacterized protein</fullName>
    </submittedName>
</protein>
<dbReference type="Proteomes" id="UP000268436">
    <property type="component" value="Unassembled WGS sequence"/>
</dbReference>
<comment type="caution">
    <text evidence="1">The sequence shown here is derived from an EMBL/GenBank/DDBJ whole genome shotgun (WGS) entry which is preliminary data.</text>
</comment>
<organism evidence="1 2">
    <name type="scientific">Moraxella catarrhalis</name>
    <name type="common">Branhamella catarrhalis</name>
    <dbReference type="NCBI Taxonomy" id="480"/>
    <lineage>
        <taxon>Bacteria</taxon>
        <taxon>Pseudomonadati</taxon>
        <taxon>Pseudomonadota</taxon>
        <taxon>Gammaproteobacteria</taxon>
        <taxon>Moraxellales</taxon>
        <taxon>Moraxellaceae</taxon>
        <taxon>Moraxella</taxon>
    </lineage>
</organism>
<sequence length="38" mass="4395">MVITTIKMTAFMTLWADWLINLKILASCPKFRHDGVTK</sequence>
<evidence type="ECO:0000313" key="2">
    <source>
        <dbReference type="Proteomes" id="UP000268436"/>
    </source>
</evidence>
<dbReference type="EMBL" id="RYER01000021">
    <property type="protein sequence ID" value="RUO13434.1"/>
    <property type="molecule type" value="Genomic_DNA"/>
</dbReference>
<evidence type="ECO:0000313" key="1">
    <source>
        <dbReference type="EMBL" id="RUO13434.1"/>
    </source>
</evidence>
<accession>A0ABY0BHY7</accession>
<proteinExistence type="predicted"/>